<dbReference type="PRINTS" id="PR01998">
    <property type="entry name" value="MTP2STAPHYLO"/>
</dbReference>
<dbReference type="PRINTS" id="PR01997">
    <property type="entry name" value="MTP2FAMILY"/>
</dbReference>
<dbReference type="Proteomes" id="UP000095362">
    <property type="component" value="Unassembled WGS sequence"/>
</dbReference>
<evidence type="ECO:0000256" key="1">
    <source>
        <dbReference type="SAM" id="MobiDB-lite"/>
    </source>
</evidence>
<protein>
    <submittedName>
        <fullName evidence="3">Phage major tail protein, TP901-1 family</fullName>
    </submittedName>
</protein>
<dbReference type="EMBL" id="BSCI01000007">
    <property type="protein sequence ID" value="GLG86900.1"/>
    <property type="molecule type" value="Genomic_DNA"/>
</dbReference>
<evidence type="ECO:0000313" key="2">
    <source>
        <dbReference type="EMBL" id="CUN74340.1"/>
    </source>
</evidence>
<accession>A0A173YN47</accession>
<dbReference type="InterPro" id="IPR011855">
    <property type="entry name" value="Phgtail_TP901_1"/>
</dbReference>
<dbReference type="AlphaFoldDB" id="A0A173YN47"/>
<dbReference type="NCBIfam" id="TIGR02126">
    <property type="entry name" value="phgtail_TP901_1"/>
    <property type="match status" value="1"/>
</dbReference>
<feature type="compositionally biased region" description="Basic and acidic residues" evidence="1">
    <location>
        <begin position="44"/>
        <end position="54"/>
    </location>
</feature>
<reference evidence="3" key="2">
    <citation type="submission" date="2022-09" db="EMBL/GenBank/DDBJ databases">
        <title>Draft genome sequence of Coprococcus comes strain 31264.</title>
        <authorList>
            <person name="Atsushi H."/>
            <person name="Moriya O."/>
            <person name="Mitsuo S."/>
        </authorList>
    </citation>
    <scope>NUCLEOTIDE SEQUENCE</scope>
    <source>
        <strain evidence="3">JCM 31264</strain>
    </source>
</reference>
<gene>
    <name evidence="3" type="ORF">comes_14450</name>
    <name evidence="2" type="ORF">ERS852481_00747</name>
</gene>
<proteinExistence type="predicted"/>
<dbReference type="Proteomes" id="UP001145109">
    <property type="component" value="Unassembled WGS sequence"/>
</dbReference>
<dbReference type="InterPro" id="IPR022345">
    <property type="entry name" value="Phage_69_Orf23_MTP"/>
</dbReference>
<dbReference type="Pfam" id="PF06199">
    <property type="entry name" value="Phage_tail_2"/>
    <property type="match status" value="1"/>
</dbReference>
<reference evidence="2 4" key="1">
    <citation type="submission" date="2015-09" db="EMBL/GenBank/DDBJ databases">
        <authorList>
            <consortium name="Pathogen Informatics"/>
        </authorList>
    </citation>
    <scope>NUCLEOTIDE SEQUENCE [LARGE SCALE GENOMIC DNA]</scope>
    <source>
        <strain evidence="2 4">2789STDY5834866</strain>
    </source>
</reference>
<sequence length="178" mass="19484">MKNRKLFGLQLFAEAIAGKKIVYLYRILSTEKDHDATALAFTTENERTKSKDADSTATKDGAVRTPGTAEGEITASSLLKKGDTFIDELEEALDNDEKMEIWEVNLAEPQASSSSKFKARYFQGYLTELDQTSSAEDNVELSLTFGLEGKGVKGYATVTAEQQEVAAYVFADTQKTGA</sequence>
<dbReference type="RefSeq" id="WP_242856237.1">
    <property type="nucleotide sequence ID" value="NZ_BSCI01000007.1"/>
</dbReference>
<evidence type="ECO:0000313" key="4">
    <source>
        <dbReference type="Proteomes" id="UP000095362"/>
    </source>
</evidence>
<evidence type="ECO:0000313" key="3">
    <source>
        <dbReference type="EMBL" id="GLG86900.1"/>
    </source>
</evidence>
<dbReference type="EMBL" id="CYZK01000003">
    <property type="protein sequence ID" value="CUN74340.1"/>
    <property type="molecule type" value="Genomic_DNA"/>
</dbReference>
<name>A0A173YN47_9FIRM</name>
<evidence type="ECO:0000313" key="5">
    <source>
        <dbReference type="Proteomes" id="UP001145109"/>
    </source>
</evidence>
<organism evidence="3 5">
    <name type="scientific">Coprococcus comes</name>
    <dbReference type="NCBI Taxonomy" id="410072"/>
    <lineage>
        <taxon>Bacteria</taxon>
        <taxon>Bacillati</taxon>
        <taxon>Bacillota</taxon>
        <taxon>Clostridia</taxon>
        <taxon>Lachnospirales</taxon>
        <taxon>Lachnospiraceae</taxon>
        <taxon>Coprococcus</taxon>
    </lineage>
</organism>
<reference evidence="3" key="3">
    <citation type="submission" date="2022-11" db="EMBL/GenBank/DDBJ databases">
        <title>Draft genome sequence of Coprococcus comes strain 31264.</title>
        <authorList>
            <person name="Hisatomi A."/>
            <person name="Ohkuma M."/>
            <person name="Sakamoto M."/>
        </authorList>
    </citation>
    <scope>NUCLEOTIDE SEQUENCE</scope>
    <source>
        <strain evidence="3">JCM 31264</strain>
    </source>
</reference>
<feature type="region of interest" description="Disordered" evidence="1">
    <location>
        <begin position="44"/>
        <end position="65"/>
    </location>
</feature>